<dbReference type="InterPro" id="IPR018060">
    <property type="entry name" value="HTH_AraC"/>
</dbReference>
<evidence type="ECO:0000259" key="12">
    <source>
        <dbReference type="PROSITE" id="PS50110"/>
    </source>
</evidence>
<organism evidence="13 14">
    <name type="scientific">Arcticibacter tournemirensis</name>
    <dbReference type="NCBI Taxonomy" id="699437"/>
    <lineage>
        <taxon>Bacteria</taxon>
        <taxon>Pseudomonadati</taxon>
        <taxon>Bacteroidota</taxon>
        <taxon>Sphingobacteriia</taxon>
        <taxon>Sphingobacteriales</taxon>
        <taxon>Sphingobacteriaceae</taxon>
        <taxon>Arcticibacter</taxon>
    </lineage>
</organism>
<dbReference type="InterPro" id="IPR011006">
    <property type="entry name" value="CheY-like_superfamily"/>
</dbReference>
<dbReference type="SMART" id="SM00388">
    <property type="entry name" value="HisKA"/>
    <property type="match status" value="1"/>
</dbReference>
<dbReference type="PROSITE" id="PS50110">
    <property type="entry name" value="RESPONSE_REGULATORY"/>
    <property type="match status" value="1"/>
</dbReference>
<dbReference type="Pfam" id="PF02518">
    <property type="entry name" value="HATPase_c"/>
    <property type="match status" value="1"/>
</dbReference>
<comment type="catalytic activity">
    <reaction evidence="1">
        <text>ATP + protein L-histidine = ADP + protein N-phospho-L-histidine.</text>
        <dbReference type="EC" id="2.7.13.3"/>
    </reaction>
</comment>
<dbReference type="InterPro" id="IPR001789">
    <property type="entry name" value="Sig_transdc_resp-reg_receiver"/>
</dbReference>
<evidence type="ECO:0000256" key="4">
    <source>
        <dbReference type="ARBA" id="ARBA00023015"/>
    </source>
</evidence>
<dbReference type="OrthoDB" id="9797097at2"/>
<dbReference type="PANTHER" id="PTHR43547">
    <property type="entry name" value="TWO-COMPONENT HISTIDINE KINASE"/>
    <property type="match status" value="1"/>
</dbReference>
<dbReference type="Pfam" id="PF07495">
    <property type="entry name" value="Y_Y_Y"/>
    <property type="match status" value="1"/>
</dbReference>
<dbReference type="InterPro" id="IPR013783">
    <property type="entry name" value="Ig-like_fold"/>
</dbReference>
<reference evidence="13 14" key="1">
    <citation type="submission" date="2019-09" db="EMBL/GenBank/DDBJ databases">
        <title>Pararcticibacter amylolyticus gen. nov., sp. nov., isolated from a rottenly hemp rope, and reclassification of Pedobacter tournemirensis as Pararcticibacter tournemirensis comb. nov.</title>
        <authorList>
            <person name="Cai Y."/>
        </authorList>
    </citation>
    <scope>NUCLEOTIDE SEQUENCE [LARGE SCALE GENOMIC DNA]</scope>
    <source>
        <strain evidence="13 14">TF5-37.2-LB10</strain>
    </source>
</reference>
<dbReference type="SUPFAM" id="SSF52172">
    <property type="entry name" value="CheY-like"/>
    <property type="match status" value="1"/>
</dbReference>
<dbReference type="Gene3D" id="3.30.565.10">
    <property type="entry name" value="Histidine kinase-like ATPase, C-terminal domain"/>
    <property type="match status" value="1"/>
</dbReference>
<feature type="coiled-coil region" evidence="8">
    <location>
        <begin position="849"/>
        <end position="890"/>
    </location>
</feature>
<dbReference type="Pfam" id="PF00512">
    <property type="entry name" value="HisKA"/>
    <property type="match status" value="1"/>
</dbReference>
<dbReference type="InterPro" id="IPR005467">
    <property type="entry name" value="His_kinase_dom"/>
</dbReference>
<dbReference type="InterPro" id="IPR036890">
    <property type="entry name" value="HATPase_C_sf"/>
</dbReference>
<dbReference type="InterPro" id="IPR011110">
    <property type="entry name" value="Reg_prop"/>
</dbReference>
<feature type="signal peptide" evidence="9">
    <location>
        <begin position="1"/>
        <end position="21"/>
    </location>
</feature>
<feature type="domain" description="HTH araC/xylS-type" evidence="10">
    <location>
        <begin position="1320"/>
        <end position="1419"/>
    </location>
</feature>
<keyword evidence="14" id="KW-1185">Reference proteome</keyword>
<evidence type="ECO:0000256" key="5">
    <source>
        <dbReference type="ARBA" id="ARBA00023125"/>
    </source>
</evidence>
<feature type="chain" id="PRO_5024432860" description="histidine kinase" evidence="9">
    <location>
        <begin position="22"/>
        <end position="1426"/>
    </location>
</feature>
<dbReference type="SMART" id="SM00387">
    <property type="entry name" value="HATPase_c"/>
    <property type="match status" value="1"/>
</dbReference>
<dbReference type="PROSITE" id="PS50109">
    <property type="entry name" value="HIS_KIN"/>
    <property type="match status" value="1"/>
</dbReference>
<dbReference type="InterPro" id="IPR003661">
    <property type="entry name" value="HisK_dim/P_dom"/>
</dbReference>
<dbReference type="EMBL" id="VWNE01000006">
    <property type="protein sequence ID" value="KAA8484951.1"/>
    <property type="molecule type" value="Genomic_DNA"/>
</dbReference>
<dbReference type="InterPro" id="IPR003594">
    <property type="entry name" value="HATPase_dom"/>
</dbReference>
<evidence type="ECO:0000259" key="11">
    <source>
        <dbReference type="PROSITE" id="PS50109"/>
    </source>
</evidence>
<keyword evidence="5" id="KW-0238">DNA-binding</keyword>
<dbReference type="Gene3D" id="2.60.40.10">
    <property type="entry name" value="Immunoglobulins"/>
    <property type="match status" value="1"/>
</dbReference>
<dbReference type="Gene3D" id="1.10.10.60">
    <property type="entry name" value="Homeodomain-like"/>
    <property type="match status" value="1"/>
</dbReference>
<dbReference type="SUPFAM" id="SSF50998">
    <property type="entry name" value="Quinoprotein alcohol dehydrogenase-like"/>
    <property type="match status" value="1"/>
</dbReference>
<dbReference type="InterPro" id="IPR015943">
    <property type="entry name" value="WD40/YVTN_repeat-like_dom_sf"/>
</dbReference>
<dbReference type="Pfam" id="PF00072">
    <property type="entry name" value="Response_reg"/>
    <property type="match status" value="1"/>
</dbReference>
<protein>
    <recommendedName>
        <fullName evidence="2">histidine kinase</fullName>
        <ecNumber evidence="2">2.7.13.3</ecNumber>
    </recommendedName>
</protein>
<keyword evidence="8" id="KW-0175">Coiled coil</keyword>
<dbReference type="Pfam" id="PF12833">
    <property type="entry name" value="HTH_18"/>
    <property type="match status" value="1"/>
</dbReference>
<dbReference type="InterPro" id="IPR011123">
    <property type="entry name" value="Y_Y_Y"/>
</dbReference>
<dbReference type="Pfam" id="PF07494">
    <property type="entry name" value="Reg_prop"/>
    <property type="match status" value="10"/>
</dbReference>
<keyword evidence="3 7" id="KW-0597">Phosphoprotein</keyword>
<dbReference type="SUPFAM" id="SSF47384">
    <property type="entry name" value="Homodimeric domain of signal transducing histidine kinase"/>
    <property type="match status" value="1"/>
</dbReference>
<dbReference type="GO" id="GO:0043565">
    <property type="term" value="F:sequence-specific DNA binding"/>
    <property type="evidence" value="ECO:0007669"/>
    <property type="project" value="InterPro"/>
</dbReference>
<accession>A0A5M9HHF1</accession>
<dbReference type="FunFam" id="2.60.40.10:FF:000791">
    <property type="entry name" value="Two-component system sensor histidine kinase/response regulator"/>
    <property type="match status" value="1"/>
</dbReference>
<dbReference type="InterPro" id="IPR036097">
    <property type="entry name" value="HisK_dim/P_sf"/>
</dbReference>
<dbReference type="SMART" id="SM00448">
    <property type="entry name" value="REC"/>
    <property type="match status" value="1"/>
</dbReference>
<dbReference type="GO" id="GO:0003700">
    <property type="term" value="F:DNA-binding transcription factor activity"/>
    <property type="evidence" value="ECO:0007669"/>
    <property type="project" value="InterPro"/>
</dbReference>
<dbReference type="Gene3D" id="3.40.50.2300">
    <property type="match status" value="1"/>
</dbReference>
<dbReference type="CDD" id="cd00082">
    <property type="entry name" value="HisKA"/>
    <property type="match status" value="1"/>
</dbReference>
<dbReference type="SMART" id="SM00342">
    <property type="entry name" value="HTH_ARAC"/>
    <property type="match status" value="1"/>
</dbReference>
<keyword evidence="6" id="KW-0804">Transcription</keyword>
<dbReference type="PRINTS" id="PR00344">
    <property type="entry name" value="BCTRLSENSOR"/>
</dbReference>
<dbReference type="InterPro" id="IPR018062">
    <property type="entry name" value="HTH_AraC-typ_CS"/>
</dbReference>
<dbReference type="Proteomes" id="UP000322918">
    <property type="component" value="Unassembled WGS sequence"/>
</dbReference>
<evidence type="ECO:0000256" key="3">
    <source>
        <dbReference type="ARBA" id="ARBA00022553"/>
    </source>
</evidence>
<dbReference type="SUPFAM" id="SSF46689">
    <property type="entry name" value="Homeodomain-like"/>
    <property type="match status" value="1"/>
</dbReference>
<feature type="domain" description="Response regulatory" evidence="12">
    <location>
        <begin position="1173"/>
        <end position="1288"/>
    </location>
</feature>
<evidence type="ECO:0000259" key="10">
    <source>
        <dbReference type="PROSITE" id="PS01124"/>
    </source>
</evidence>
<sequence length="1426" mass="160943">MKFRCLGLFLIILFCSVTAFSQTNNTRFVRIGFDEGLSQSTVRHVFQDSKGFLWFGTRDGLNKYDGYKFVVYKKDLENGNSLSSNDIKAITEDRDGKLWIATWEGGVNVFDPKSGNFRHFRKRKSGAGGISSDFVECISIDGDNNVWMGNDSEGLDLYDRREQRFTHFASSKHDVHSLSSNNITSIYEDSQGTIWVGTTNGLNLYTKKNRRFKRFMHEPGNALSLSNNKIKFVFEDRKKNLWIGTYGGGLNLFDRQTQTFRRIALGPRTSDYNVLLAIAEDNNGNLWIGTENKGLVVFNPSRNSCIYFPNNDNDNTSISSRTINSVIKDIKGNIWIGTLNGGVNFVSTDAGKFSHYRHQEGTNSLSNNIVDCIYEDSKGYLWIGTDGGGVDRFDRRNRRFTNYRHIPNNANSIAGDYIPSVSEDARHSMWIGTWGEGMTVFDPVKNRYKHYRHNPSQAGSLSNNYVFYIYKDSRNQMWVGTYGGGLNRYDFSKDAFIHYQNDLRSRFSLSNNYILTISEDSKGNLLIGTDGGGLNIMNPATGRFKVYKHVDGVNSLSNNSVNSIWEDKKGFIWLGTNYGLNRLNPATGAVKSYFTKDGLSNDIVTALQGDSHGRLWISTADGFSRLNMENGAFKTFTIADGLQGNEFKAARCFSGNGLMYFGGTRGFNEFNPANIKEYPYDPPLLFTGFQVFNKDVPIGEKGANGVSVSENINTVKQIVLSYKQSVVTFEFASLNYADKQKKQYAYKLGGFDKQWHYIGTKNNITYTNLDPGEYLLEIKTLTSDGKWSDRKASLRLVITPPFWKTWWFRSLFVLGVGAIVLLVFYQRLSSIRQRNRQLETEVSKRTLQLKEINSDLLRSNEKIKHQNEKLEEYNREIMQKSDKILRQQEHIVYQNHELEKTVLELEMSNNTKDRFFSILAHDLKNPVAALSGISDLLKQKLPKLTEQEVYAYVNDINKSSSSVYNLLINLLDWARTQNKTITRKPSDVNVYELVVNAYSLMEQQMKSKSIRFTTHIDPAHTIYADRQMIDTAVRNIIGNSIKFTAAYGEIKVDSSEQHNAILLTFKDTGVGMTSGQISRLFDIKNQDLSVGTAGEKGTGLGLVVTKEFIEANEGSIEVESCEGQGTTFIISLPKASWPVEAHLDKVPAEGGPGLVATANEPTDMSGAEINGRKVLVVDDNSEIRAYLRLLLSDSFEVCEAANGEEGIRIATTTQPDVIISDMLMPVMNGLQLCSSIKGSPSTSHIPVILLTSQTNEESQLSGYEAGADAYLPKPVNRNILMTVICNFIRTREKIRIRFAQSDDIYPKDLPFSTLDREFLDKIVNYVEEHLSEPDLDHRKICELTSMSRTVLYAKFKSLTGQGVHDFIKSIRLKKALKLLQEGKLNINQVSYEVGFNTPSYFSKSFIKQYGVTPKEYVLNLRSAVKP</sequence>
<evidence type="ECO:0000256" key="2">
    <source>
        <dbReference type="ARBA" id="ARBA00012438"/>
    </source>
</evidence>
<dbReference type="RefSeq" id="WP_141814927.1">
    <property type="nucleotide sequence ID" value="NZ_VFPL01000001.1"/>
</dbReference>
<name>A0A5M9HHF1_9SPHI</name>
<dbReference type="InterPro" id="IPR011047">
    <property type="entry name" value="Quinoprotein_ADH-like_sf"/>
</dbReference>
<evidence type="ECO:0000256" key="9">
    <source>
        <dbReference type="SAM" id="SignalP"/>
    </source>
</evidence>
<feature type="modified residue" description="4-aspartylphosphate" evidence="7">
    <location>
        <position position="1221"/>
    </location>
</feature>
<keyword evidence="9" id="KW-0732">Signal</keyword>
<dbReference type="PROSITE" id="PS00041">
    <property type="entry name" value="HTH_ARAC_FAMILY_1"/>
    <property type="match status" value="1"/>
</dbReference>
<feature type="domain" description="Histidine kinase" evidence="11">
    <location>
        <begin position="918"/>
        <end position="1136"/>
    </location>
</feature>
<dbReference type="Gene3D" id="2.130.10.10">
    <property type="entry name" value="YVTN repeat-like/Quinoprotein amine dehydrogenase"/>
    <property type="match status" value="2"/>
</dbReference>
<dbReference type="InterPro" id="IPR009057">
    <property type="entry name" value="Homeodomain-like_sf"/>
</dbReference>
<evidence type="ECO:0000256" key="6">
    <source>
        <dbReference type="ARBA" id="ARBA00023163"/>
    </source>
</evidence>
<proteinExistence type="predicted"/>
<gene>
    <name evidence="13" type="ORF">F1649_04730</name>
</gene>
<dbReference type="SUPFAM" id="SSF63829">
    <property type="entry name" value="Calcium-dependent phosphotriesterase"/>
    <property type="match status" value="1"/>
</dbReference>
<dbReference type="SUPFAM" id="SSF55874">
    <property type="entry name" value="ATPase domain of HSP90 chaperone/DNA topoisomerase II/histidine kinase"/>
    <property type="match status" value="1"/>
</dbReference>
<evidence type="ECO:0000313" key="13">
    <source>
        <dbReference type="EMBL" id="KAA8484951.1"/>
    </source>
</evidence>
<dbReference type="GO" id="GO:0000155">
    <property type="term" value="F:phosphorelay sensor kinase activity"/>
    <property type="evidence" value="ECO:0007669"/>
    <property type="project" value="InterPro"/>
</dbReference>
<dbReference type="PROSITE" id="PS01124">
    <property type="entry name" value="HTH_ARAC_FAMILY_2"/>
    <property type="match status" value="1"/>
</dbReference>
<evidence type="ECO:0000256" key="7">
    <source>
        <dbReference type="PROSITE-ProRule" id="PRU00169"/>
    </source>
</evidence>
<evidence type="ECO:0000313" key="14">
    <source>
        <dbReference type="Proteomes" id="UP000322918"/>
    </source>
</evidence>
<dbReference type="InterPro" id="IPR004358">
    <property type="entry name" value="Sig_transdc_His_kin-like_C"/>
</dbReference>
<dbReference type="PANTHER" id="PTHR43547:SF2">
    <property type="entry name" value="HYBRID SIGNAL TRANSDUCTION HISTIDINE KINASE C"/>
    <property type="match status" value="1"/>
</dbReference>
<dbReference type="EC" id="2.7.13.3" evidence="2"/>
<keyword evidence="4" id="KW-0805">Transcription regulation</keyword>
<dbReference type="Gene3D" id="1.10.287.130">
    <property type="match status" value="1"/>
</dbReference>
<evidence type="ECO:0000256" key="1">
    <source>
        <dbReference type="ARBA" id="ARBA00000085"/>
    </source>
</evidence>
<evidence type="ECO:0000256" key="8">
    <source>
        <dbReference type="SAM" id="Coils"/>
    </source>
</evidence>
<comment type="caution">
    <text evidence="13">The sequence shown here is derived from an EMBL/GenBank/DDBJ whole genome shotgun (WGS) entry which is preliminary data.</text>
</comment>